<sequence length="153" mass="17554">MVTTHKISAELYDDSFKLIALHCGLENYAMAYHLNKSANLKLVRCEKDLDVSSATFPIYEWKDELNDHYWTLVCNTVTEEKESESLGLFSNEKAINTFHLVAERREVDYFLKVEAENNAVITEAVKKINSIPKVVTAYSLDITSLKSKRNLIF</sequence>
<dbReference type="NCBIfam" id="NF033205">
    <property type="entry name" value="IPExxxVDY"/>
    <property type="match status" value="1"/>
</dbReference>
<gene>
    <name evidence="1" type="ORF">ACFSQJ_11495</name>
</gene>
<keyword evidence="2" id="KW-1185">Reference proteome</keyword>
<evidence type="ECO:0000313" key="1">
    <source>
        <dbReference type="EMBL" id="MFD2587558.1"/>
    </source>
</evidence>
<protein>
    <submittedName>
        <fullName evidence="1">IPExxxVDY family protein</fullName>
    </submittedName>
</protein>
<proteinExistence type="predicted"/>
<dbReference type="Proteomes" id="UP001597526">
    <property type="component" value="Unassembled WGS sequence"/>
</dbReference>
<dbReference type="RefSeq" id="WP_377767094.1">
    <property type="nucleotide sequence ID" value="NZ_JBHULB010000014.1"/>
</dbReference>
<dbReference type="EMBL" id="JBHULB010000014">
    <property type="protein sequence ID" value="MFD2587558.1"/>
    <property type="molecule type" value="Genomic_DNA"/>
</dbReference>
<comment type="caution">
    <text evidence="1">The sequence shown here is derived from an EMBL/GenBank/DDBJ whole genome shotgun (WGS) entry which is preliminary data.</text>
</comment>
<dbReference type="InterPro" id="IPR047690">
    <property type="entry name" value="IPExxxVDY_fam"/>
</dbReference>
<evidence type="ECO:0000313" key="2">
    <source>
        <dbReference type="Proteomes" id="UP001597526"/>
    </source>
</evidence>
<organism evidence="1 2">
    <name type="scientific">Croceitalea marina</name>
    <dbReference type="NCBI Taxonomy" id="1775166"/>
    <lineage>
        <taxon>Bacteria</taxon>
        <taxon>Pseudomonadati</taxon>
        <taxon>Bacteroidota</taxon>
        <taxon>Flavobacteriia</taxon>
        <taxon>Flavobacteriales</taxon>
        <taxon>Flavobacteriaceae</taxon>
        <taxon>Croceitalea</taxon>
    </lineage>
</organism>
<name>A0ABW5N015_9FLAO</name>
<accession>A0ABW5N015</accession>
<reference evidence="2" key="1">
    <citation type="journal article" date="2019" name="Int. J. Syst. Evol. Microbiol.">
        <title>The Global Catalogue of Microorganisms (GCM) 10K type strain sequencing project: providing services to taxonomists for standard genome sequencing and annotation.</title>
        <authorList>
            <consortium name="The Broad Institute Genomics Platform"/>
            <consortium name="The Broad Institute Genome Sequencing Center for Infectious Disease"/>
            <person name="Wu L."/>
            <person name="Ma J."/>
        </authorList>
    </citation>
    <scope>NUCLEOTIDE SEQUENCE [LARGE SCALE GENOMIC DNA]</scope>
    <source>
        <strain evidence="2">KCTC 52368</strain>
    </source>
</reference>